<evidence type="ECO:0000313" key="4">
    <source>
        <dbReference type="EMBL" id="GAA1933124.1"/>
    </source>
</evidence>
<feature type="region of interest" description="Disordered" evidence="1">
    <location>
        <begin position="303"/>
        <end position="414"/>
    </location>
</feature>
<accession>A0ABN2PXT5</accession>
<proteinExistence type="predicted"/>
<dbReference type="Pfam" id="PF14016">
    <property type="entry name" value="DUF4232"/>
    <property type="match status" value="1"/>
</dbReference>
<name>A0ABN2PXT5_9ACTN</name>
<dbReference type="RefSeq" id="WP_344265980.1">
    <property type="nucleotide sequence ID" value="NZ_BAAAMJ010000071.1"/>
</dbReference>
<evidence type="ECO:0000256" key="2">
    <source>
        <dbReference type="SAM" id="Phobius"/>
    </source>
</evidence>
<feature type="domain" description="DUF4232" evidence="3">
    <location>
        <begin position="207"/>
        <end position="319"/>
    </location>
</feature>
<feature type="compositionally biased region" description="Gly residues" evidence="1">
    <location>
        <begin position="389"/>
        <end position="405"/>
    </location>
</feature>
<feature type="compositionally biased region" description="Low complexity" evidence="1">
    <location>
        <begin position="35"/>
        <end position="48"/>
    </location>
</feature>
<keyword evidence="5" id="KW-1185">Reference proteome</keyword>
<dbReference type="Proteomes" id="UP001501303">
    <property type="component" value="Unassembled WGS sequence"/>
</dbReference>
<evidence type="ECO:0000259" key="3">
    <source>
        <dbReference type="Pfam" id="PF14016"/>
    </source>
</evidence>
<feature type="compositionally biased region" description="Gly residues" evidence="1">
    <location>
        <begin position="131"/>
        <end position="149"/>
    </location>
</feature>
<feature type="transmembrane region" description="Helical" evidence="2">
    <location>
        <begin position="93"/>
        <end position="115"/>
    </location>
</feature>
<keyword evidence="2" id="KW-1133">Transmembrane helix</keyword>
<protein>
    <recommendedName>
        <fullName evidence="3">DUF4232 domain-containing protein</fullName>
    </recommendedName>
</protein>
<feature type="compositionally biased region" description="Basic and acidic residues" evidence="1">
    <location>
        <begin position="200"/>
        <end position="211"/>
    </location>
</feature>
<sequence>MTDPETGRLRQGTEQPERADAPAPEVRSRPDADQARAPAGQEAGPAGAWPGGRDEEALRRLLRDAVGDLEPSRDALVRLERAVPTRRRRRRQLVLGTAASFALFAVGTPVVQYAATERGMTDESGSAVIGGRPGGEEGGTGGADGGTGEPGAHASGGEAGRQDPDASGTGPAGTPSPDATAEAGEITPEDRDALAVSSPRCDRDQLGDVRAEAGPADEQGRIHGTIRLANVSGDPCRIKGTDELTVTPLGDTDAADFHVVTRAEGDRATRLPTPDQYQDNLVLLPGESYQVLFAWVPSEGGPGGCPVHSPVPAPPDDGDTSGPGGSEGSGGQGGAGGGSTPGGPGDPVDDLDGIGQASLFRTTGNGNGGATAQGAGNAGSSGGNAANSGGAGGSAGTGGTTGPGGPEAPSGNAAMLRYTPAAGEPRAAQLVLEGVCAGTVYRTGVLAAAPTGG</sequence>
<feature type="region of interest" description="Disordered" evidence="1">
    <location>
        <begin position="1"/>
        <end position="54"/>
    </location>
</feature>
<keyword evidence="2" id="KW-0812">Transmembrane</keyword>
<evidence type="ECO:0000256" key="1">
    <source>
        <dbReference type="SAM" id="MobiDB-lite"/>
    </source>
</evidence>
<feature type="compositionally biased region" description="Gly residues" evidence="1">
    <location>
        <begin position="321"/>
        <end position="345"/>
    </location>
</feature>
<organism evidence="4 5">
    <name type="scientific">Streptomyces sodiiphilus</name>
    <dbReference type="NCBI Taxonomy" id="226217"/>
    <lineage>
        <taxon>Bacteria</taxon>
        <taxon>Bacillati</taxon>
        <taxon>Actinomycetota</taxon>
        <taxon>Actinomycetes</taxon>
        <taxon>Kitasatosporales</taxon>
        <taxon>Streptomycetaceae</taxon>
        <taxon>Streptomyces</taxon>
    </lineage>
</organism>
<gene>
    <name evidence="4" type="ORF">GCM10009716_45420</name>
</gene>
<comment type="caution">
    <text evidence="4">The sequence shown here is derived from an EMBL/GenBank/DDBJ whole genome shotgun (WGS) entry which is preliminary data.</text>
</comment>
<dbReference type="InterPro" id="IPR025326">
    <property type="entry name" value="DUF4232"/>
</dbReference>
<feature type="compositionally biased region" description="Gly residues" evidence="1">
    <location>
        <begin position="365"/>
        <end position="382"/>
    </location>
</feature>
<feature type="compositionally biased region" description="Basic and acidic residues" evidence="1">
    <location>
        <begin position="15"/>
        <end position="34"/>
    </location>
</feature>
<evidence type="ECO:0000313" key="5">
    <source>
        <dbReference type="Proteomes" id="UP001501303"/>
    </source>
</evidence>
<reference evidence="4 5" key="1">
    <citation type="journal article" date="2019" name="Int. J. Syst. Evol. Microbiol.">
        <title>The Global Catalogue of Microorganisms (GCM) 10K type strain sequencing project: providing services to taxonomists for standard genome sequencing and annotation.</title>
        <authorList>
            <consortium name="The Broad Institute Genomics Platform"/>
            <consortium name="The Broad Institute Genome Sequencing Center for Infectious Disease"/>
            <person name="Wu L."/>
            <person name="Ma J."/>
        </authorList>
    </citation>
    <scope>NUCLEOTIDE SEQUENCE [LARGE SCALE GENOMIC DNA]</scope>
    <source>
        <strain evidence="4 5">JCM 13581</strain>
    </source>
</reference>
<feature type="region of interest" description="Disordered" evidence="1">
    <location>
        <begin position="117"/>
        <end position="218"/>
    </location>
</feature>
<keyword evidence="2" id="KW-0472">Membrane</keyword>
<dbReference type="EMBL" id="BAAAMJ010000071">
    <property type="protein sequence ID" value="GAA1933124.1"/>
    <property type="molecule type" value="Genomic_DNA"/>
</dbReference>